<evidence type="ECO:0000313" key="9">
    <source>
        <dbReference type="RefSeq" id="XP_055876266.1"/>
    </source>
</evidence>
<dbReference type="SUPFAM" id="SSF51445">
    <property type="entry name" value="(Trans)glycosidases"/>
    <property type="match status" value="1"/>
</dbReference>
<dbReference type="PANTHER" id="PTHR31490">
    <property type="entry name" value="GLYCOSYL HYDROLASE"/>
    <property type="match status" value="1"/>
</dbReference>
<keyword evidence="4" id="KW-0119">Carbohydrate metabolism</keyword>
<feature type="domain" description="GH10" evidence="7">
    <location>
        <begin position="204"/>
        <end position="507"/>
    </location>
</feature>
<sequence length="840" mass="92301">MFWFNFASVLLLWNLKASEGATELLQNPGFEDGTNHWNLWGFTSEAQTAVVHGGHSALKCSGRTQTWQGPSQDVVVKPGGQYAFSAFFKLAADVPGVASQSVAVKIHFKFQDTGEDNYFQITNVPIIKAADGWIQLGADFVVPTREHTASSLYLEGPTPQAEFYFDDASLTEIPENPNWKTEADQRIETLRKSNINFNVNVAPNFNVNDLKLQIDHTKHLFGFGTQIRSDYIVSPDYQQLQNIIYYLFNWATIEEYKWTYNRGTRENPDFTTAVAATDELRKHGLNVRGHCMFWAVGGDTQPSYVTAMSGQTLKDTVDEHIRYMTGITKGKLSHWDVNNELLHGNFYESKTGDDHYTQHMFRTVHSLDPTPKLFLNDYSVVANGEYTLAYLSQIQQFKAANVGLGGVGVQSHMPSNIRPSPTLLKHRLDILAQAGVPMWATELDLMAHDDNSRADWYEIIWRVFFSHPGVDGIIFWGIWDHDKSPDYGLLHGYSYTLDKAGQRFVQLTKNEWSTHVNRSLSSGTSFNIRGFQGDYDVIVWYKDKPIKKQTFHLGKTDQTVTVDISGDGHEIQLPPQNDPFATVPVTHETTSTGLWTMGQATSTSSNNQLTCTTRWSAASEVGDDKTIEVGCNGDEVLTGCSSLLKNNDWTRDGEKMTLTNGKPVCQAINGAGSSIGTHAVARCCSLSGLSCTYKSAGPAGIGVDDQLVIPCASDGYPLGCAATSWLSTFDGTIFTNTSCIAQNDEPRPTVYGSAACCKGGNIKCSTLVSAPSGQNVGDKASIACPSGQVMTGCNVFTENAKAAGAYIEAQNGVDTCIAVNGYDRFGSEKAVQAYITCCHV</sequence>
<keyword evidence="8" id="KW-1185">Reference proteome</keyword>
<dbReference type="RefSeq" id="XP_055876266.1">
    <property type="nucleotide sequence ID" value="XM_056020291.1"/>
</dbReference>
<name>A0A9W2ZMU0_BIOGL</name>
<comment type="similarity">
    <text evidence="1">Belongs to the glycosyl hydrolase 10 (cellulase F) family.</text>
</comment>
<organism evidence="8 9">
    <name type="scientific">Biomphalaria glabrata</name>
    <name type="common">Bloodfluke planorb</name>
    <name type="synonym">Freshwater snail</name>
    <dbReference type="NCBI Taxonomy" id="6526"/>
    <lineage>
        <taxon>Eukaryota</taxon>
        <taxon>Metazoa</taxon>
        <taxon>Spiralia</taxon>
        <taxon>Lophotrochozoa</taxon>
        <taxon>Mollusca</taxon>
        <taxon>Gastropoda</taxon>
        <taxon>Heterobranchia</taxon>
        <taxon>Euthyneura</taxon>
        <taxon>Panpulmonata</taxon>
        <taxon>Hygrophila</taxon>
        <taxon>Lymnaeoidea</taxon>
        <taxon>Planorbidae</taxon>
        <taxon>Biomphalaria</taxon>
    </lineage>
</organism>
<evidence type="ECO:0000256" key="3">
    <source>
        <dbReference type="ARBA" id="ARBA00022801"/>
    </source>
</evidence>
<dbReference type="Pfam" id="PF02018">
    <property type="entry name" value="CBM_4_9"/>
    <property type="match status" value="1"/>
</dbReference>
<dbReference type="GeneID" id="106051871"/>
<accession>A0A9W2ZMU0</accession>
<dbReference type="SUPFAM" id="SSF49785">
    <property type="entry name" value="Galactose-binding domain-like"/>
    <property type="match status" value="1"/>
</dbReference>
<dbReference type="PROSITE" id="PS51760">
    <property type="entry name" value="GH10_2"/>
    <property type="match status" value="1"/>
</dbReference>
<dbReference type="Gene3D" id="2.60.120.690">
    <property type="entry name" value="Proprotein convertase subtilisin/kexin type 9"/>
    <property type="match status" value="2"/>
</dbReference>
<protein>
    <submittedName>
        <fullName evidence="9">Uncharacterized protein LOC106051871</fullName>
    </submittedName>
</protein>
<dbReference type="Gene3D" id="2.60.120.260">
    <property type="entry name" value="Galactose-binding domain-like"/>
    <property type="match status" value="1"/>
</dbReference>
<evidence type="ECO:0000259" key="7">
    <source>
        <dbReference type="PROSITE" id="PS51760"/>
    </source>
</evidence>
<dbReference type="InterPro" id="IPR003305">
    <property type="entry name" value="CenC_carb-bd"/>
</dbReference>
<evidence type="ECO:0000256" key="2">
    <source>
        <dbReference type="ARBA" id="ARBA00022737"/>
    </source>
</evidence>
<dbReference type="OMA" id="QMKWYST"/>
<dbReference type="SMART" id="SM00633">
    <property type="entry name" value="Glyco_10"/>
    <property type="match status" value="1"/>
</dbReference>
<evidence type="ECO:0000256" key="1">
    <source>
        <dbReference type="ARBA" id="ARBA00007495"/>
    </source>
</evidence>
<keyword evidence="5" id="KW-0624">Polysaccharide degradation</keyword>
<dbReference type="GO" id="GO:0000272">
    <property type="term" value="P:polysaccharide catabolic process"/>
    <property type="evidence" value="ECO:0007669"/>
    <property type="project" value="UniProtKB-KW"/>
</dbReference>
<gene>
    <name evidence="9" type="primary">LOC106051871</name>
</gene>
<dbReference type="Pfam" id="PF18459">
    <property type="entry name" value="PCSK9_C1"/>
    <property type="match status" value="1"/>
</dbReference>
<feature type="chain" id="PRO_5040904207" evidence="6">
    <location>
        <begin position="21"/>
        <end position="840"/>
    </location>
</feature>
<dbReference type="Gene3D" id="3.20.20.80">
    <property type="entry name" value="Glycosidases"/>
    <property type="match status" value="1"/>
</dbReference>
<dbReference type="OrthoDB" id="1650875at2759"/>
<dbReference type="PANTHER" id="PTHR31490:SF1">
    <property type="entry name" value="ENDO-1,4-BETA-XYLANASE 1"/>
    <property type="match status" value="1"/>
</dbReference>
<keyword evidence="6" id="KW-0732">Signal</keyword>
<evidence type="ECO:0000256" key="4">
    <source>
        <dbReference type="ARBA" id="ARBA00023277"/>
    </source>
</evidence>
<evidence type="ECO:0000256" key="5">
    <source>
        <dbReference type="ARBA" id="ARBA00023326"/>
    </source>
</evidence>
<dbReference type="InterPro" id="IPR008979">
    <property type="entry name" value="Galactose-bd-like_sf"/>
</dbReference>
<reference evidence="9" key="1">
    <citation type="submission" date="2025-08" db="UniProtKB">
        <authorList>
            <consortium name="RefSeq"/>
        </authorList>
    </citation>
    <scope>IDENTIFICATION</scope>
</reference>
<feature type="signal peptide" evidence="6">
    <location>
        <begin position="1"/>
        <end position="20"/>
    </location>
</feature>
<keyword evidence="2" id="KW-0677">Repeat</keyword>
<dbReference type="InterPro" id="IPR044846">
    <property type="entry name" value="GH10"/>
</dbReference>
<dbReference type="GO" id="GO:0031176">
    <property type="term" value="F:endo-1,4-beta-xylanase activity"/>
    <property type="evidence" value="ECO:0007669"/>
    <property type="project" value="UniProtKB-ARBA"/>
</dbReference>
<dbReference type="InterPro" id="IPR017853">
    <property type="entry name" value="GH"/>
</dbReference>
<dbReference type="AlphaFoldDB" id="A0A9W2ZMU0"/>
<dbReference type="InterPro" id="IPR001000">
    <property type="entry name" value="GH10_dom"/>
</dbReference>
<keyword evidence="3" id="KW-0378">Hydrolase</keyword>
<evidence type="ECO:0000256" key="6">
    <source>
        <dbReference type="SAM" id="SignalP"/>
    </source>
</evidence>
<dbReference type="InterPro" id="IPR041254">
    <property type="entry name" value="PCSK9_C1"/>
</dbReference>
<dbReference type="Pfam" id="PF00331">
    <property type="entry name" value="Glyco_hydro_10"/>
    <property type="match status" value="1"/>
</dbReference>
<proteinExistence type="inferred from homology"/>
<evidence type="ECO:0000313" key="8">
    <source>
        <dbReference type="Proteomes" id="UP001165740"/>
    </source>
</evidence>
<dbReference type="Proteomes" id="UP001165740">
    <property type="component" value="Chromosome 1"/>
</dbReference>